<evidence type="ECO:0000256" key="1">
    <source>
        <dbReference type="SAM" id="MobiDB-lite"/>
    </source>
</evidence>
<evidence type="ECO:0000313" key="3">
    <source>
        <dbReference type="Proteomes" id="UP001465976"/>
    </source>
</evidence>
<feature type="region of interest" description="Disordered" evidence="1">
    <location>
        <begin position="109"/>
        <end position="139"/>
    </location>
</feature>
<sequence length="139" mass="15070">MVMTIISFEVHTTEEIDEDENAPQHPQPSPWSLGDESSSLGESLSEHKGPVFPDDSLNYILDIRLATTLARLRNPPSALRTTSQNQNSLIPLPNTTTWAVRSEVTRLMRAGSAAETTGGTTRGGGERNSRVPGALDNTQ</sequence>
<organism evidence="2 3">
    <name type="scientific">Marasmius crinis-equi</name>
    <dbReference type="NCBI Taxonomy" id="585013"/>
    <lineage>
        <taxon>Eukaryota</taxon>
        <taxon>Fungi</taxon>
        <taxon>Dikarya</taxon>
        <taxon>Basidiomycota</taxon>
        <taxon>Agaricomycotina</taxon>
        <taxon>Agaricomycetes</taxon>
        <taxon>Agaricomycetidae</taxon>
        <taxon>Agaricales</taxon>
        <taxon>Marasmiineae</taxon>
        <taxon>Marasmiaceae</taxon>
        <taxon>Marasmius</taxon>
    </lineage>
</organism>
<keyword evidence="3" id="KW-1185">Reference proteome</keyword>
<evidence type="ECO:0000313" key="2">
    <source>
        <dbReference type="EMBL" id="KAL0573199.1"/>
    </source>
</evidence>
<feature type="region of interest" description="Disordered" evidence="1">
    <location>
        <begin position="12"/>
        <end position="53"/>
    </location>
</feature>
<comment type="caution">
    <text evidence="2">The sequence shown here is derived from an EMBL/GenBank/DDBJ whole genome shotgun (WGS) entry which is preliminary data.</text>
</comment>
<accession>A0ABR3FDK6</accession>
<proteinExistence type="predicted"/>
<gene>
    <name evidence="2" type="ORF">V5O48_008752</name>
</gene>
<reference evidence="2 3" key="1">
    <citation type="submission" date="2024-02" db="EMBL/GenBank/DDBJ databases">
        <title>A draft genome for the cacao thread blight pathogen Marasmius crinis-equi.</title>
        <authorList>
            <person name="Cohen S.P."/>
            <person name="Baruah I.K."/>
            <person name="Amoako-Attah I."/>
            <person name="Bukari Y."/>
            <person name="Meinhardt L.W."/>
            <person name="Bailey B.A."/>
        </authorList>
    </citation>
    <scope>NUCLEOTIDE SEQUENCE [LARGE SCALE GENOMIC DNA]</scope>
    <source>
        <strain evidence="2 3">GH-76</strain>
    </source>
</reference>
<protein>
    <submittedName>
        <fullName evidence="2">Uncharacterized protein</fullName>
    </submittedName>
</protein>
<dbReference type="Proteomes" id="UP001465976">
    <property type="component" value="Unassembled WGS sequence"/>
</dbReference>
<feature type="compositionally biased region" description="Low complexity" evidence="1">
    <location>
        <begin position="32"/>
        <end position="43"/>
    </location>
</feature>
<name>A0ABR3FDK6_9AGAR</name>
<dbReference type="EMBL" id="JBAHYK010000530">
    <property type="protein sequence ID" value="KAL0573199.1"/>
    <property type="molecule type" value="Genomic_DNA"/>
</dbReference>
<feature type="compositionally biased region" description="Low complexity" evidence="1">
    <location>
        <begin position="109"/>
        <end position="119"/>
    </location>
</feature>